<gene>
    <name evidence="1" type="ORF">L21SP2_1162</name>
</gene>
<sequence>MNAKNDRIEQTAKQNLCFAGGDSDCSRIQHISGGEYEVTHT</sequence>
<proteinExistence type="predicted"/>
<dbReference type="EMBL" id="CP006939">
    <property type="protein sequence ID" value="AHC14565.1"/>
    <property type="molecule type" value="Genomic_DNA"/>
</dbReference>
<reference evidence="1 2" key="1">
    <citation type="journal article" date="2015" name="Stand. Genomic Sci.">
        <title>Complete genome sequence and description of Salinispira pacifica gen. nov., sp. nov., a novel spirochaete isolated form a hypersaline microbial mat.</title>
        <authorList>
            <person name="Ben Hania W."/>
            <person name="Joseph M."/>
            <person name="Schumann P."/>
            <person name="Bunk B."/>
            <person name="Fiebig A."/>
            <person name="Sproer C."/>
            <person name="Klenk H.P."/>
            <person name="Fardeau M.L."/>
            <person name="Spring S."/>
        </authorList>
    </citation>
    <scope>NUCLEOTIDE SEQUENCE [LARGE SCALE GENOMIC DNA]</scope>
    <source>
        <strain evidence="1 2">L21-RPul-D2</strain>
    </source>
</reference>
<dbReference type="HOGENOM" id="CLU_3276411_0_0_12"/>
<evidence type="ECO:0000313" key="1">
    <source>
        <dbReference type="EMBL" id="AHC14565.1"/>
    </source>
</evidence>
<organism evidence="1 2">
    <name type="scientific">Salinispira pacifica</name>
    <dbReference type="NCBI Taxonomy" id="1307761"/>
    <lineage>
        <taxon>Bacteria</taxon>
        <taxon>Pseudomonadati</taxon>
        <taxon>Spirochaetota</taxon>
        <taxon>Spirochaetia</taxon>
        <taxon>Spirochaetales</taxon>
        <taxon>Spirochaetaceae</taxon>
        <taxon>Salinispira</taxon>
    </lineage>
</organism>
<dbReference type="KEGG" id="slr:L21SP2_1162"/>
<protein>
    <submittedName>
        <fullName evidence="1">Uncharacterized protein</fullName>
    </submittedName>
</protein>
<dbReference type="STRING" id="1307761.L21SP2_1162"/>
<keyword evidence="2" id="KW-1185">Reference proteome</keyword>
<dbReference type="AlphaFoldDB" id="V5WG28"/>
<name>V5WG28_9SPIO</name>
<accession>V5WG28</accession>
<dbReference type="Proteomes" id="UP000018680">
    <property type="component" value="Chromosome"/>
</dbReference>
<evidence type="ECO:0000313" key="2">
    <source>
        <dbReference type="Proteomes" id="UP000018680"/>
    </source>
</evidence>